<dbReference type="PROSITE" id="PS51767">
    <property type="entry name" value="PEPTIDASE_A1"/>
    <property type="match status" value="1"/>
</dbReference>
<protein>
    <recommendedName>
        <fullName evidence="2">Peptidase A1 domain-containing protein</fullName>
    </recommendedName>
</protein>
<evidence type="ECO:0000313" key="3">
    <source>
        <dbReference type="EMBL" id="EPB74052.1"/>
    </source>
</evidence>
<reference evidence="3 4" key="1">
    <citation type="submission" date="2013-05" db="EMBL/GenBank/DDBJ databases">
        <title>Draft genome of the parasitic nematode Anyclostoma ceylanicum.</title>
        <authorList>
            <person name="Mitreva M."/>
        </authorList>
    </citation>
    <scope>NUCLEOTIDE SEQUENCE [LARGE SCALE GENOMIC DNA]</scope>
</reference>
<keyword evidence="4" id="KW-1185">Reference proteome</keyword>
<dbReference type="InterPro" id="IPR033121">
    <property type="entry name" value="PEPTIDASE_A1"/>
</dbReference>
<proteinExistence type="inferred from homology"/>
<evidence type="ECO:0000313" key="4">
    <source>
        <dbReference type="Proteomes" id="UP000054495"/>
    </source>
</evidence>
<dbReference type="GO" id="GO:0004190">
    <property type="term" value="F:aspartic-type endopeptidase activity"/>
    <property type="evidence" value="ECO:0007669"/>
    <property type="project" value="InterPro"/>
</dbReference>
<dbReference type="Gene3D" id="2.40.70.10">
    <property type="entry name" value="Acid Proteases"/>
    <property type="match status" value="1"/>
</dbReference>
<dbReference type="PROSITE" id="PS00141">
    <property type="entry name" value="ASP_PROTEASE"/>
    <property type="match status" value="1"/>
</dbReference>
<dbReference type="InterPro" id="IPR021109">
    <property type="entry name" value="Peptidase_aspartic_dom_sf"/>
</dbReference>
<dbReference type="Pfam" id="PF00026">
    <property type="entry name" value="Asp"/>
    <property type="match status" value="1"/>
</dbReference>
<gene>
    <name evidence="3" type="ORF">ANCCEY_06839</name>
</gene>
<comment type="similarity">
    <text evidence="1">Belongs to the peptidase A1 family.</text>
</comment>
<evidence type="ECO:0000256" key="1">
    <source>
        <dbReference type="ARBA" id="ARBA00007447"/>
    </source>
</evidence>
<accession>A0A0D6M2C7</accession>
<dbReference type="AlphaFoldDB" id="A0A0D6M2C7"/>
<sequence length="124" mass="13887">MGRESSTKKENDAREYINGPVPPFAKCEHIYRAALQFCLSYCIPAEEAFLSHVMLTYYYGSEYLGNITIGTPEQRFQVVVDTGSADFWVTDYSCVGDEPEVCEHSLCDAGRKFALSSLFNLSTS</sequence>
<organism evidence="3 4">
    <name type="scientific">Ancylostoma ceylanicum</name>
    <dbReference type="NCBI Taxonomy" id="53326"/>
    <lineage>
        <taxon>Eukaryota</taxon>
        <taxon>Metazoa</taxon>
        <taxon>Ecdysozoa</taxon>
        <taxon>Nematoda</taxon>
        <taxon>Chromadorea</taxon>
        <taxon>Rhabditida</taxon>
        <taxon>Rhabditina</taxon>
        <taxon>Rhabditomorpha</taxon>
        <taxon>Strongyloidea</taxon>
        <taxon>Ancylostomatidae</taxon>
        <taxon>Ancylostomatinae</taxon>
        <taxon>Ancylostoma</taxon>
    </lineage>
</organism>
<dbReference type="PANTHER" id="PTHR47966:SF51">
    <property type="entry name" value="BETA-SITE APP-CLEAVING ENZYME, ISOFORM A-RELATED"/>
    <property type="match status" value="1"/>
</dbReference>
<dbReference type="InterPro" id="IPR001969">
    <property type="entry name" value="Aspartic_peptidase_AS"/>
</dbReference>
<evidence type="ECO:0000259" key="2">
    <source>
        <dbReference type="PROSITE" id="PS51767"/>
    </source>
</evidence>
<feature type="domain" description="Peptidase A1" evidence="2">
    <location>
        <begin position="63"/>
        <end position="124"/>
    </location>
</feature>
<dbReference type="InterPro" id="IPR001461">
    <property type="entry name" value="Aspartic_peptidase_A1"/>
</dbReference>
<dbReference type="SUPFAM" id="SSF50630">
    <property type="entry name" value="Acid proteases"/>
    <property type="match status" value="1"/>
</dbReference>
<dbReference type="PANTHER" id="PTHR47966">
    <property type="entry name" value="BETA-SITE APP-CLEAVING ENZYME, ISOFORM A-RELATED"/>
    <property type="match status" value="1"/>
</dbReference>
<dbReference type="GO" id="GO:0006508">
    <property type="term" value="P:proteolysis"/>
    <property type="evidence" value="ECO:0007669"/>
    <property type="project" value="InterPro"/>
</dbReference>
<name>A0A0D6M2C7_9BILA</name>
<dbReference type="EMBL" id="KE124958">
    <property type="protein sequence ID" value="EPB74052.1"/>
    <property type="molecule type" value="Genomic_DNA"/>
</dbReference>
<dbReference type="Proteomes" id="UP000054495">
    <property type="component" value="Unassembled WGS sequence"/>
</dbReference>